<sequence>MSEKKLSGSIALTKLKHVIMEKKGQSGMIKGLFIPIDANLLVEKDGAVYMSVNVNFKPEQDKYGQNGFISKTTDTKIWKELDDAGKEAAKELSPILGNIKDWEGSSNDTAGSAAPGVVKEDDDLPF</sequence>
<keyword evidence="3" id="KW-1185">Reference proteome</keyword>
<proteinExistence type="predicted"/>
<dbReference type="RefSeq" id="WP_010603267.1">
    <property type="nucleotide sequence ID" value="NZ_JAPJUH010000005.1"/>
</dbReference>
<reference evidence="2" key="1">
    <citation type="submission" date="2022-11" db="EMBL/GenBank/DDBJ databases">
        <authorList>
            <person name="Graham C."/>
            <person name="Newman J.D."/>
        </authorList>
    </citation>
    <scope>NUCLEOTIDE SEQUENCE</scope>
    <source>
        <strain evidence="2">DSM 19486</strain>
    </source>
</reference>
<dbReference type="EMBL" id="JAPJUH010000005">
    <property type="protein sequence ID" value="MCX3266580.1"/>
    <property type="molecule type" value="Genomic_DNA"/>
</dbReference>
<evidence type="ECO:0000313" key="2">
    <source>
        <dbReference type="EMBL" id="MCX3266580.1"/>
    </source>
</evidence>
<feature type="region of interest" description="Disordered" evidence="1">
    <location>
        <begin position="99"/>
        <end position="126"/>
    </location>
</feature>
<evidence type="ECO:0000313" key="3">
    <source>
        <dbReference type="Proteomes" id="UP001142592"/>
    </source>
</evidence>
<comment type="caution">
    <text evidence="2">The sequence shown here is derived from an EMBL/GenBank/DDBJ whole genome shotgun (WGS) entry which is preliminary data.</text>
</comment>
<dbReference type="AlphaFoldDB" id="A0A9X3DI55"/>
<protein>
    <submittedName>
        <fullName evidence="2">Uncharacterized protein</fullName>
    </submittedName>
</protein>
<organism evidence="2 3">
    <name type="scientific">Pedobacter agri</name>
    <dbReference type="NCBI Taxonomy" id="454586"/>
    <lineage>
        <taxon>Bacteria</taxon>
        <taxon>Pseudomonadati</taxon>
        <taxon>Bacteroidota</taxon>
        <taxon>Sphingobacteriia</taxon>
        <taxon>Sphingobacteriales</taxon>
        <taxon>Sphingobacteriaceae</taxon>
        <taxon>Pedobacter</taxon>
    </lineage>
</organism>
<accession>A0A9X3DI55</accession>
<evidence type="ECO:0000256" key="1">
    <source>
        <dbReference type="SAM" id="MobiDB-lite"/>
    </source>
</evidence>
<dbReference type="Proteomes" id="UP001142592">
    <property type="component" value="Unassembled WGS sequence"/>
</dbReference>
<name>A0A9X3DI55_9SPHI</name>
<gene>
    <name evidence="2" type="ORF">OQZ29_17615</name>
</gene>